<sequence length="73" mass="8729">MGRGKKICVPHEDKKRYPLNQQKEIDVILNQDIIKSRYEISSYYDPFVKHLSQLKYNQNSLNIIPTFINQYGR</sequence>
<evidence type="ECO:0000313" key="1">
    <source>
        <dbReference type="EMBL" id="EGJ28406.1"/>
    </source>
</evidence>
<keyword evidence="2" id="KW-1185">Reference proteome</keyword>
<dbReference type="AlphaFoldDB" id="F4Y487"/>
<organism evidence="1 2">
    <name type="scientific">Moorena producens 3L</name>
    <dbReference type="NCBI Taxonomy" id="489825"/>
    <lineage>
        <taxon>Bacteria</taxon>
        <taxon>Bacillati</taxon>
        <taxon>Cyanobacteriota</taxon>
        <taxon>Cyanophyceae</taxon>
        <taxon>Coleofasciculales</taxon>
        <taxon>Coleofasciculaceae</taxon>
        <taxon>Moorena</taxon>
    </lineage>
</organism>
<dbReference type="Proteomes" id="UP000003959">
    <property type="component" value="Unassembled WGS sequence"/>
</dbReference>
<dbReference type="HOGENOM" id="CLU_2700709_0_0_3"/>
<reference evidence="2" key="1">
    <citation type="journal article" date="2011" name="Proc. Natl. Acad. Sci. U.S.A.">
        <title>Genomic insights into the physiology and ecology of the marine filamentous cyanobacterium Lyngbya majuscula.</title>
        <authorList>
            <person name="Jones A.C."/>
            <person name="Monroe E.A."/>
            <person name="Podell S."/>
            <person name="Hess W.R."/>
            <person name="Klages S."/>
            <person name="Esquenazi E."/>
            <person name="Niessen S."/>
            <person name="Hoover H."/>
            <person name="Rothmann M."/>
            <person name="Lasken R.S."/>
            <person name="Yates J.R.III."/>
            <person name="Reinhardt R."/>
            <person name="Kube M."/>
            <person name="Burkart M.D."/>
            <person name="Allen E.E."/>
            <person name="Dorrestein P.C."/>
            <person name="Gerwick W.H."/>
            <person name="Gerwick L."/>
        </authorList>
    </citation>
    <scope>NUCLEOTIDE SEQUENCE [LARGE SCALE GENOMIC DNA]</scope>
    <source>
        <strain evidence="2">3L</strain>
    </source>
</reference>
<gene>
    <name evidence="1" type="ORF">LYNGBM3L_74880</name>
</gene>
<name>F4Y487_9CYAN</name>
<evidence type="ECO:0000313" key="2">
    <source>
        <dbReference type="Proteomes" id="UP000003959"/>
    </source>
</evidence>
<accession>F4Y487</accession>
<dbReference type="EMBL" id="GL890975">
    <property type="protein sequence ID" value="EGJ28406.1"/>
    <property type="molecule type" value="Genomic_DNA"/>
</dbReference>
<protein>
    <submittedName>
        <fullName evidence="1">Uncharacterized protein</fullName>
    </submittedName>
</protein>
<proteinExistence type="predicted"/>